<dbReference type="PANTHER" id="PTHR23275">
    <property type="entry name" value="CABRIOLET.-RELATED"/>
    <property type="match status" value="1"/>
</dbReference>
<comment type="caution">
    <text evidence="3">The sequence shown here is derived from an EMBL/GenBank/DDBJ whole genome shotgun (WGS) entry which is preliminary data.</text>
</comment>
<dbReference type="EMBL" id="JXTI01000160">
    <property type="protein sequence ID" value="KWX11729.1"/>
    <property type="molecule type" value="Genomic_DNA"/>
</dbReference>
<name>A0A132NNR2_GIAIN</name>
<organism evidence="3 4">
    <name type="scientific">Giardia duodenalis assemblage B</name>
    <dbReference type="NCBI Taxonomy" id="1394984"/>
    <lineage>
        <taxon>Eukaryota</taxon>
        <taxon>Metamonada</taxon>
        <taxon>Diplomonadida</taxon>
        <taxon>Hexamitidae</taxon>
        <taxon>Giardiinae</taxon>
        <taxon>Giardia</taxon>
    </lineage>
</organism>
<dbReference type="SMART" id="SM00261">
    <property type="entry name" value="FU"/>
    <property type="match status" value="4"/>
</dbReference>
<feature type="chain" id="PRO_5007800017" evidence="2">
    <location>
        <begin position="18"/>
        <end position="447"/>
    </location>
</feature>
<dbReference type="InterPro" id="IPR052798">
    <property type="entry name" value="Giardia_VSA"/>
</dbReference>
<reference evidence="3 4" key="1">
    <citation type="journal article" date="2015" name="Mol. Biochem. Parasitol.">
        <title>Identification of polymorphic genes for use in assemblage B genotyping assays through comparative genomics of multiple assemblage B Giardia duodenalis isolates.</title>
        <authorList>
            <person name="Wielinga C."/>
            <person name="Thompson R.C."/>
            <person name="Monis P."/>
            <person name="Ryan U."/>
        </authorList>
    </citation>
    <scope>NUCLEOTIDE SEQUENCE [LARGE SCALE GENOMIC DNA]</scope>
    <source>
        <strain evidence="3 4">BAH15c1</strain>
    </source>
</reference>
<keyword evidence="2" id="KW-0732">Signal</keyword>
<accession>A0A132NNR2</accession>
<proteinExistence type="predicted"/>
<dbReference type="Pfam" id="PF03302">
    <property type="entry name" value="VSP"/>
    <property type="match status" value="1"/>
</dbReference>
<feature type="transmembrane region" description="Helical" evidence="1">
    <location>
        <begin position="403"/>
        <end position="426"/>
    </location>
</feature>
<dbReference type="AlphaFoldDB" id="A0A132NNR2"/>
<feature type="signal peptide" evidence="2">
    <location>
        <begin position="1"/>
        <end position="17"/>
    </location>
</feature>
<protein>
    <submittedName>
        <fullName evidence="3">Variant-specific surface protein</fullName>
    </submittedName>
</protein>
<evidence type="ECO:0000256" key="1">
    <source>
        <dbReference type="SAM" id="Phobius"/>
    </source>
</evidence>
<dbReference type="InterPro" id="IPR009030">
    <property type="entry name" value="Growth_fac_rcpt_cys_sf"/>
</dbReference>
<gene>
    <name evidence="3" type="ORF">QR46_4315</name>
</gene>
<keyword evidence="1" id="KW-1133">Transmembrane helix</keyword>
<sequence>MSGKLLLIGLALQLAWAVLHGADGGASHRSRMQCGDKVGATVEGRTYAGVSDCAECIPDGSATAVTCTRCAEGLYLKTDGGATSCVAAEDCGSGSFPVTNSNGEKICVQCNDTAKGGIANCAERSPLTSASRSSTVFIKCTACSIDRLSPLGDACLANCPYGSYEGAPNTCTPCPPLCAECNSNANQDSCTACYPRYVLSRATDSPIGKCIPECTEEFGANCETCTANIVGSKYCSKCKSGYVPVDGVCVSTAIRTIEGCDPSAGVCTACPGNDYVLLSSGCYNTQTFPGSSVCLAATGGKCTDCTNGLTISDNSGICPSCSEGCSLCPSGPETCLACFSGYYKSGTKCFKCTNSNANGNPAVAGIPNCVSCIILPGSSFLTCYVKIDRGDDTKKSAFSTGTIAGISVAAVVVVGGLVGFLCWWFLCKTKRGGVSSSTTALTRPTSS</sequence>
<evidence type="ECO:0000313" key="4">
    <source>
        <dbReference type="Proteomes" id="UP000070089"/>
    </source>
</evidence>
<dbReference type="InterPro" id="IPR006212">
    <property type="entry name" value="Furin_repeat"/>
</dbReference>
<dbReference type="Gene3D" id="2.10.220.10">
    <property type="entry name" value="Hormone Receptor, Insulin-like Growth Factor Receptor 1, Chain A, domain 2"/>
    <property type="match status" value="1"/>
</dbReference>
<dbReference type="VEuPathDB" id="GiardiaDB:QR46_4315"/>
<dbReference type="PANTHER" id="PTHR23275:SF100">
    <property type="entry name" value="EGF-LIKE DOMAIN-CONTAINING PROTEIN"/>
    <property type="match status" value="1"/>
</dbReference>
<dbReference type="Proteomes" id="UP000070089">
    <property type="component" value="Unassembled WGS sequence"/>
</dbReference>
<keyword evidence="1" id="KW-0812">Transmembrane</keyword>
<dbReference type="InterPro" id="IPR005127">
    <property type="entry name" value="Giardia_VSP"/>
</dbReference>
<keyword evidence="1" id="KW-0472">Membrane</keyword>
<evidence type="ECO:0000313" key="3">
    <source>
        <dbReference type="EMBL" id="KWX11729.1"/>
    </source>
</evidence>
<evidence type="ECO:0000256" key="2">
    <source>
        <dbReference type="SAM" id="SignalP"/>
    </source>
</evidence>
<dbReference type="SUPFAM" id="SSF57184">
    <property type="entry name" value="Growth factor receptor domain"/>
    <property type="match status" value="2"/>
</dbReference>